<evidence type="ECO:0000313" key="2">
    <source>
        <dbReference type="EMBL" id="EGJ31099.1"/>
    </source>
</evidence>
<gene>
    <name evidence="2" type="ORF">LYNGBM3L_43760</name>
</gene>
<keyword evidence="3" id="KW-1185">Reference proteome</keyword>
<dbReference type="HOGENOM" id="CLU_2826417_0_0_3"/>
<feature type="compositionally biased region" description="Acidic residues" evidence="1">
    <location>
        <begin position="48"/>
        <end position="57"/>
    </location>
</feature>
<dbReference type="EMBL" id="GL890942">
    <property type="protein sequence ID" value="EGJ31099.1"/>
    <property type="molecule type" value="Genomic_DNA"/>
</dbReference>
<protein>
    <submittedName>
        <fullName evidence="2">Uncharacterized protein</fullName>
    </submittedName>
</protein>
<name>F4XWB4_9CYAN</name>
<proteinExistence type="predicted"/>
<organism evidence="2 3">
    <name type="scientific">Moorena producens 3L</name>
    <dbReference type="NCBI Taxonomy" id="489825"/>
    <lineage>
        <taxon>Bacteria</taxon>
        <taxon>Bacillati</taxon>
        <taxon>Cyanobacteriota</taxon>
        <taxon>Cyanophyceae</taxon>
        <taxon>Coleofasciculales</taxon>
        <taxon>Coleofasciculaceae</taxon>
        <taxon>Moorena</taxon>
    </lineage>
</organism>
<dbReference type="AlphaFoldDB" id="F4XWB4"/>
<dbReference type="Proteomes" id="UP000003959">
    <property type="component" value="Unassembled WGS sequence"/>
</dbReference>
<sequence>MQADGCSFVFGTDRMREGHLRRTLKRLIAVIVKIYYYLTYLPRPMDGESIDDESTDEEYLKKRGKV</sequence>
<accession>F4XWB4</accession>
<evidence type="ECO:0000313" key="3">
    <source>
        <dbReference type="Proteomes" id="UP000003959"/>
    </source>
</evidence>
<feature type="region of interest" description="Disordered" evidence="1">
    <location>
        <begin position="43"/>
        <end position="66"/>
    </location>
</feature>
<evidence type="ECO:0000256" key="1">
    <source>
        <dbReference type="SAM" id="MobiDB-lite"/>
    </source>
</evidence>
<reference evidence="3" key="1">
    <citation type="journal article" date="2011" name="Proc. Natl. Acad. Sci. U.S.A.">
        <title>Genomic insights into the physiology and ecology of the marine filamentous cyanobacterium Lyngbya majuscula.</title>
        <authorList>
            <person name="Jones A.C."/>
            <person name="Monroe E.A."/>
            <person name="Podell S."/>
            <person name="Hess W.R."/>
            <person name="Klages S."/>
            <person name="Esquenazi E."/>
            <person name="Niessen S."/>
            <person name="Hoover H."/>
            <person name="Rothmann M."/>
            <person name="Lasken R.S."/>
            <person name="Yates J.R.III."/>
            <person name="Reinhardt R."/>
            <person name="Kube M."/>
            <person name="Burkart M.D."/>
            <person name="Allen E.E."/>
            <person name="Dorrestein P.C."/>
            <person name="Gerwick W.H."/>
            <person name="Gerwick L."/>
        </authorList>
    </citation>
    <scope>NUCLEOTIDE SEQUENCE [LARGE SCALE GENOMIC DNA]</scope>
    <source>
        <strain evidence="3">3L</strain>
    </source>
</reference>